<protein>
    <recommendedName>
        <fullName evidence="4">PH domain-containing protein</fullName>
    </recommendedName>
</protein>
<keyword evidence="1" id="KW-0472">Membrane</keyword>
<dbReference type="RefSeq" id="WP_377246477.1">
    <property type="nucleotide sequence ID" value="NZ_JBHLXP010000004.1"/>
</dbReference>
<feature type="transmembrane region" description="Helical" evidence="1">
    <location>
        <begin position="60"/>
        <end position="79"/>
    </location>
</feature>
<sequence>MNLFFSQEKDQRGQPKSPGPAAVLIGWHSLSASGKCLFILLVGFLAAAFLFSQWERQQPLMIVFYLLTLLVAAGNYLRARVLPQLTARSLLADLSVKDSQICIAGFSFPGAVQKLVLGKQSKKGPAFLQLAWNGSELWLFPLDELPQVEQFIRQHAPHIEIVRE</sequence>
<dbReference type="Proteomes" id="UP001589813">
    <property type="component" value="Unassembled WGS sequence"/>
</dbReference>
<dbReference type="EMBL" id="JBHLXP010000004">
    <property type="protein sequence ID" value="MFC0049846.1"/>
    <property type="molecule type" value="Genomic_DNA"/>
</dbReference>
<name>A0ABV6BG45_9GAMM</name>
<accession>A0ABV6BG45</accession>
<evidence type="ECO:0000256" key="1">
    <source>
        <dbReference type="SAM" id="Phobius"/>
    </source>
</evidence>
<proteinExistence type="predicted"/>
<comment type="caution">
    <text evidence="2">The sequence shown here is derived from an EMBL/GenBank/DDBJ whole genome shotgun (WGS) entry which is preliminary data.</text>
</comment>
<evidence type="ECO:0008006" key="4">
    <source>
        <dbReference type="Google" id="ProtNLM"/>
    </source>
</evidence>
<gene>
    <name evidence="2" type="ORF">ACFFJP_16215</name>
</gene>
<keyword evidence="3" id="KW-1185">Reference proteome</keyword>
<reference evidence="2 3" key="1">
    <citation type="submission" date="2024-09" db="EMBL/GenBank/DDBJ databases">
        <authorList>
            <person name="Sun Q."/>
            <person name="Mori K."/>
        </authorList>
    </citation>
    <scope>NUCLEOTIDE SEQUENCE [LARGE SCALE GENOMIC DNA]</scope>
    <source>
        <strain evidence="2 3">KCTC 23315</strain>
    </source>
</reference>
<keyword evidence="1" id="KW-1133">Transmembrane helix</keyword>
<feature type="transmembrane region" description="Helical" evidence="1">
    <location>
        <begin position="36"/>
        <end position="54"/>
    </location>
</feature>
<evidence type="ECO:0000313" key="3">
    <source>
        <dbReference type="Proteomes" id="UP001589813"/>
    </source>
</evidence>
<keyword evidence="1" id="KW-0812">Transmembrane</keyword>
<evidence type="ECO:0000313" key="2">
    <source>
        <dbReference type="EMBL" id="MFC0049846.1"/>
    </source>
</evidence>
<organism evidence="2 3">
    <name type="scientific">Rheinheimera tilapiae</name>
    <dbReference type="NCBI Taxonomy" id="875043"/>
    <lineage>
        <taxon>Bacteria</taxon>
        <taxon>Pseudomonadati</taxon>
        <taxon>Pseudomonadota</taxon>
        <taxon>Gammaproteobacteria</taxon>
        <taxon>Chromatiales</taxon>
        <taxon>Chromatiaceae</taxon>
        <taxon>Rheinheimera</taxon>
    </lineage>
</organism>